<comment type="similarity">
    <text evidence="2">Belongs to the EIN3 family.</text>
</comment>
<sequence length="524" mass="54792">MAGQFRHLGASSSTRARQQEEIKRKQEDAAREEEAKRQRHSQLNVAARPTGGAAVRVVPLHHAAGDAMAMAFPVAGVNGAALRWSTAATLVAASRAAALPLPAMTSVSAGPAPPPFVLAPPVPLQVIGYGAMAGAIAPPAPAFGMPLTAALDKLKNDALGSMLSALMPACDPPVEQRLGWARPPPPWWPTASEDWWVPEMVAHLFTMPAHTPVPFAPAYKLKKAQKVAVLVAIVKHHSPDLDRMSSKAMCDKANLTVPEANLWKSALWNEAARCKVNLSVPRPPAVFNFVLLQPPHGDGHCQAASCATATTENAVRGGGGIAAATDGGCEHGANLVGASVAAPAAGVGQVVAAAEPEQRQEQHSDGVVHGGVVATDGLPDGGPRQPVNFPGDDGAPLGDDVHQVAGELDLHPGPEQRSGMSVDDLAATADMDQLLEDMLAPFQMQQGEEVHQAIDTEVPGAEAAVEAPEGRPWYVEDDVSSFFEDFEVPVGTHPTRTISTEAAARSAAGRYLGRPIKSGRQWSS</sequence>
<dbReference type="GO" id="GO:0005634">
    <property type="term" value="C:nucleus"/>
    <property type="evidence" value="ECO:0007669"/>
    <property type="project" value="UniProtKB-SubCell"/>
</dbReference>
<dbReference type="GO" id="GO:0003700">
    <property type="term" value="F:DNA-binding transcription factor activity"/>
    <property type="evidence" value="ECO:0007669"/>
    <property type="project" value="InterPro"/>
</dbReference>
<keyword evidence="4" id="KW-0539">Nucleus</keyword>
<protein>
    <recommendedName>
        <fullName evidence="6">Ethylene insensitive 3-like DNA-binding domain-containing protein</fullName>
    </recommendedName>
</protein>
<dbReference type="SUPFAM" id="SSF116768">
    <property type="entry name" value="DNA-binding domain of EIN3-like"/>
    <property type="match status" value="1"/>
</dbReference>
<keyword evidence="3" id="KW-0936">Ethylene signaling pathway</keyword>
<dbReference type="Pfam" id="PF04873">
    <property type="entry name" value="EIN3_DNA-bd"/>
    <property type="match status" value="1"/>
</dbReference>
<comment type="subcellular location">
    <subcellularLocation>
        <location evidence="1">Nucleus</location>
    </subcellularLocation>
</comment>
<evidence type="ECO:0000256" key="1">
    <source>
        <dbReference type="ARBA" id="ARBA00004123"/>
    </source>
</evidence>
<proteinExistence type="inferred from homology"/>
<evidence type="ECO:0000313" key="7">
    <source>
        <dbReference type="EMBL" id="PVH63710.1"/>
    </source>
</evidence>
<dbReference type="GO" id="GO:0009873">
    <property type="term" value="P:ethylene-activated signaling pathway"/>
    <property type="evidence" value="ECO:0007669"/>
    <property type="project" value="UniProtKB-KW"/>
</dbReference>
<dbReference type="GO" id="GO:0003677">
    <property type="term" value="F:DNA binding"/>
    <property type="evidence" value="ECO:0007669"/>
    <property type="project" value="TreeGrafter"/>
</dbReference>
<feature type="compositionally biased region" description="Basic and acidic residues" evidence="5">
    <location>
        <begin position="17"/>
        <end position="36"/>
    </location>
</feature>
<evidence type="ECO:0000259" key="6">
    <source>
        <dbReference type="Pfam" id="PF04873"/>
    </source>
</evidence>
<accession>A0A2T8KNG8</accession>
<dbReference type="InterPro" id="IPR023278">
    <property type="entry name" value="Ethylene_insens-like_DNA-bd"/>
</dbReference>
<evidence type="ECO:0000256" key="4">
    <source>
        <dbReference type="ARBA" id="ARBA00023242"/>
    </source>
</evidence>
<dbReference type="InterPro" id="IPR047091">
    <property type="entry name" value="EIN3-like_DNA-bd"/>
</dbReference>
<evidence type="ECO:0000256" key="2">
    <source>
        <dbReference type="ARBA" id="ARBA00009416"/>
    </source>
</evidence>
<name>A0A2T8KNG8_9POAL</name>
<feature type="region of interest" description="Disordered" evidence="5">
    <location>
        <begin position="1"/>
        <end position="48"/>
    </location>
</feature>
<organism evidence="7">
    <name type="scientific">Panicum hallii</name>
    <dbReference type="NCBI Taxonomy" id="206008"/>
    <lineage>
        <taxon>Eukaryota</taxon>
        <taxon>Viridiplantae</taxon>
        <taxon>Streptophyta</taxon>
        <taxon>Embryophyta</taxon>
        <taxon>Tracheophyta</taxon>
        <taxon>Spermatophyta</taxon>
        <taxon>Magnoliopsida</taxon>
        <taxon>Liliopsida</taxon>
        <taxon>Poales</taxon>
        <taxon>Poaceae</taxon>
        <taxon>PACMAD clade</taxon>
        <taxon>Panicoideae</taxon>
        <taxon>Panicodae</taxon>
        <taxon>Paniceae</taxon>
        <taxon>Panicinae</taxon>
        <taxon>Panicum</taxon>
        <taxon>Panicum sect. Panicum</taxon>
    </lineage>
</organism>
<feature type="domain" description="Ethylene insensitive 3-like DNA-binding" evidence="6">
    <location>
        <begin position="147"/>
        <end position="251"/>
    </location>
</feature>
<dbReference type="InterPro" id="IPR006957">
    <property type="entry name" value="EIN3"/>
</dbReference>
<dbReference type="PANTHER" id="PTHR33305:SF55">
    <property type="entry name" value="OS07G0272500 PROTEIN"/>
    <property type="match status" value="1"/>
</dbReference>
<dbReference type="AlphaFoldDB" id="A0A2T8KNG8"/>
<evidence type="ECO:0000256" key="3">
    <source>
        <dbReference type="ARBA" id="ARBA00022745"/>
    </source>
</evidence>
<dbReference type="Gene3D" id="1.10.3180.10">
    <property type="entry name" value="DNA-binding domain of EIN3-like"/>
    <property type="match status" value="1"/>
</dbReference>
<reference evidence="7" key="1">
    <citation type="submission" date="2018-04" db="EMBL/GenBank/DDBJ databases">
        <title>WGS assembly of Panicum hallii.</title>
        <authorList>
            <person name="Lovell J."/>
            <person name="Jenkins J."/>
            <person name="Lowry D."/>
            <person name="Mamidi S."/>
            <person name="Sreedasyam A."/>
            <person name="Weng X."/>
            <person name="Barry K."/>
            <person name="Bonette J."/>
            <person name="Campitelli B."/>
            <person name="Daum C."/>
            <person name="Gordon S."/>
            <person name="Gould B."/>
            <person name="Lipzen A."/>
            <person name="Macqueen A."/>
            <person name="Palacio-Mejia J."/>
            <person name="Plott C."/>
            <person name="Shakirov E."/>
            <person name="Shu S."/>
            <person name="Yoshinaga Y."/>
            <person name="Zane M."/>
            <person name="Rokhsar D."/>
            <person name="Grimwood J."/>
            <person name="Schmutz J."/>
            <person name="Juenger T."/>
        </authorList>
    </citation>
    <scope>NUCLEOTIDE SEQUENCE [LARGE SCALE GENOMIC DNA]</scope>
    <source>
        <strain evidence="7">FIL2</strain>
    </source>
</reference>
<dbReference type="EMBL" id="CM008047">
    <property type="protein sequence ID" value="PVH63710.1"/>
    <property type="molecule type" value="Genomic_DNA"/>
</dbReference>
<dbReference type="PANTHER" id="PTHR33305">
    <property type="entry name" value="ETHYLENE INSENSITIVE 3-LIKE 2 PROTEIN"/>
    <property type="match status" value="1"/>
</dbReference>
<gene>
    <name evidence="7" type="ORF">PAHAL_2G090800</name>
</gene>
<evidence type="ECO:0000256" key="5">
    <source>
        <dbReference type="SAM" id="MobiDB-lite"/>
    </source>
</evidence>
<dbReference type="Proteomes" id="UP000243499">
    <property type="component" value="Chromosome 2"/>
</dbReference>
<dbReference type="Gramene" id="PVH63710">
    <property type="protein sequence ID" value="PVH63710"/>
    <property type="gene ID" value="PAHAL_2G090800"/>
</dbReference>